<dbReference type="RefSeq" id="WP_319954522.1">
    <property type="nucleotide sequence ID" value="NZ_JAXAVX010000005.1"/>
</dbReference>
<dbReference type="Proteomes" id="UP001277761">
    <property type="component" value="Unassembled WGS sequence"/>
</dbReference>
<feature type="compositionally biased region" description="Polar residues" evidence="3">
    <location>
        <begin position="275"/>
        <end position="286"/>
    </location>
</feature>
<proteinExistence type="inferred from homology"/>
<evidence type="ECO:0000256" key="3">
    <source>
        <dbReference type="SAM" id="MobiDB-lite"/>
    </source>
</evidence>
<protein>
    <submittedName>
        <fullName evidence="4">SDR family NAD(P)-dependent oxidoreductase</fullName>
    </submittedName>
</protein>
<dbReference type="PRINTS" id="PR00081">
    <property type="entry name" value="GDHRDH"/>
</dbReference>
<accession>A0ABU4VKK9</accession>
<dbReference type="Gene3D" id="3.40.50.720">
    <property type="entry name" value="NAD(P)-binding Rossmann-like Domain"/>
    <property type="match status" value="1"/>
</dbReference>
<evidence type="ECO:0000313" key="5">
    <source>
        <dbReference type="Proteomes" id="UP001277761"/>
    </source>
</evidence>
<reference evidence="4 5" key="1">
    <citation type="submission" date="2023-11" db="EMBL/GenBank/DDBJ databases">
        <authorList>
            <person name="Xu M."/>
            <person name="Jiang T."/>
        </authorList>
    </citation>
    <scope>NUCLEOTIDE SEQUENCE [LARGE SCALE GENOMIC DNA]</scope>
    <source>
        <strain evidence="4 5">SD</strain>
    </source>
</reference>
<dbReference type="EMBL" id="JAXAVX010000005">
    <property type="protein sequence ID" value="MDX8152368.1"/>
    <property type="molecule type" value="Genomic_DNA"/>
</dbReference>
<feature type="region of interest" description="Disordered" evidence="3">
    <location>
        <begin position="265"/>
        <end position="303"/>
    </location>
</feature>
<keyword evidence="2" id="KW-0560">Oxidoreductase</keyword>
<dbReference type="PANTHER" id="PTHR44196">
    <property type="entry name" value="DEHYDROGENASE/REDUCTASE SDR FAMILY MEMBER 7B"/>
    <property type="match status" value="1"/>
</dbReference>
<dbReference type="Pfam" id="PF00106">
    <property type="entry name" value="adh_short"/>
    <property type="match status" value="1"/>
</dbReference>
<dbReference type="InterPro" id="IPR020904">
    <property type="entry name" value="Sc_DH/Rdtase_CS"/>
</dbReference>
<evidence type="ECO:0000256" key="2">
    <source>
        <dbReference type="ARBA" id="ARBA00023002"/>
    </source>
</evidence>
<evidence type="ECO:0000256" key="1">
    <source>
        <dbReference type="ARBA" id="ARBA00006484"/>
    </source>
</evidence>
<name>A0ABU4VKK9_9ACTN</name>
<dbReference type="SUPFAM" id="SSF51735">
    <property type="entry name" value="NAD(P)-binding Rossmann-fold domains"/>
    <property type="match status" value="1"/>
</dbReference>
<keyword evidence="5" id="KW-1185">Reference proteome</keyword>
<comment type="similarity">
    <text evidence="1">Belongs to the short-chain dehydrogenases/reductases (SDR) family.</text>
</comment>
<organism evidence="4 5">
    <name type="scientific">Patulibacter brassicae</name>
    <dbReference type="NCBI Taxonomy" id="1705717"/>
    <lineage>
        <taxon>Bacteria</taxon>
        <taxon>Bacillati</taxon>
        <taxon>Actinomycetota</taxon>
        <taxon>Thermoleophilia</taxon>
        <taxon>Solirubrobacterales</taxon>
        <taxon>Patulibacteraceae</taxon>
        <taxon>Patulibacter</taxon>
    </lineage>
</organism>
<evidence type="ECO:0000313" key="4">
    <source>
        <dbReference type="EMBL" id="MDX8152368.1"/>
    </source>
</evidence>
<dbReference type="CDD" id="cd05233">
    <property type="entry name" value="SDR_c"/>
    <property type="match status" value="1"/>
</dbReference>
<gene>
    <name evidence="4" type="ORF">SK069_12230</name>
</gene>
<dbReference type="PANTHER" id="PTHR44196:SF1">
    <property type="entry name" value="DEHYDROGENASE_REDUCTASE SDR FAMILY MEMBER 7B"/>
    <property type="match status" value="1"/>
</dbReference>
<dbReference type="PROSITE" id="PS00061">
    <property type="entry name" value="ADH_SHORT"/>
    <property type="match status" value="1"/>
</dbReference>
<sequence>MRPLSLAGRGVLVTGAAGGIGTAVAHRLVALGATPVLLDVPGPRLDALEQALGDRAVVAPADVRDRGEVVAVVDDAAARTGGLAAAVIGAGLVRPDTLVGQHEDDARRVIDVNVYGTLWSFQAAMPHVDAAEGHALALSSIAGIAPIPLSGVYPASKAAVDSIVATVRTEAMNRRTSAGVVYLGAVDTQMNRDVQRDPRTARATQRSISFLTRPSRAEDVAVAIVDGLRDRRGHVVVPRWMTPAVWPHALVRAVAERVMARTALRDELPGGAQATDRTLQRSTDPGETQDPRHDADAGQEVSS</sequence>
<comment type="caution">
    <text evidence="4">The sequence shown here is derived from an EMBL/GenBank/DDBJ whole genome shotgun (WGS) entry which is preliminary data.</text>
</comment>
<dbReference type="InterPro" id="IPR036291">
    <property type="entry name" value="NAD(P)-bd_dom_sf"/>
</dbReference>
<dbReference type="InterPro" id="IPR002347">
    <property type="entry name" value="SDR_fam"/>
</dbReference>